<dbReference type="EMBL" id="ML976618">
    <property type="protein sequence ID" value="KAF1841487.1"/>
    <property type="molecule type" value="Genomic_DNA"/>
</dbReference>
<evidence type="ECO:0000259" key="1">
    <source>
        <dbReference type="Pfam" id="PF00149"/>
    </source>
</evidence>
<organism evidence="2 3">
    <name type="scientific">Cucurbitaria berberidis CBS 394.84</name>
    <dbReference type="NCBI Taxonomy" id="1168544"/>
    <lineage>
        <taxon>Eukaryota</taxon>
        <taxon>Fungi</taxon>
        <taxon>Dikarya</taxon>
        <taxon>Ascomycota</taxon>
        <taxon>Pezizomycotina</taxon>
        <taxon>Dothideomycetes</taxon>
        <taxon>Pleosporomycetidae</taxon>
        <taxon>Pleosporales</taxon>
        <taxon>Pleosporineae</taxon>
        <taxon>Cucurbitariaceae</taxon>
        <taxon>Cucurbitaria</taxon>
    </lineage>
</organism>
<sequence length="332" mass="35949">MATLSLKRSRPSTPDSTAPMKRVRMEASISLKPVRFLIMSDTHSAELPSTLPECDVLLHCGDLTDDGSPGAISEALEALSKVKAELKLVIAGNHEISLDKQYYLSEGGSLADIAAAQAMISPDPTSEASKGGVTFLSEGTHTFRISSGATFSIYASPYTPEYGTSGFQYPTNEDRFNPPENTPLWAHNVGTEESKVPSNIDIVMTHGPPKYILDSTSDGRSAGCEHLRKALERVKPKLHCFGHIHKSYGAQRIEYDKSSKSKDEAGSIIPIAKEWVGKNQAKKKGFASLPPGSLEVFRKGNQTLCINAAMEGEDGQLENAPWVVDLDLKVSE</sequence>
<dbReference type="PANTHER" id="PTHR12905">
    <property type="entry name" value="METALLOPHOSPHOESTERASE"/>
    <property type="match status" value="1"/>
</dbReference>
<protein>
    <submittedName>
        <fullName evidence="2">Metallophos-domain-containing protein</fullName>
    </submittedName>
</protein>
<gene>
    <name evidence="2" type="ORF">K460DRAFT_292129</name>
</gene>
<comment type="caution">
    <text evidence="2">The sequence shown here is derived from an EMBL/GenBank/DDBJ whole genome shotgun (WGS) entry which is preliminary data.</text>
</comment>
<dbReference type="SUPFAM" id="SSF56300">
    <property type="entry name" value="Metallo-dependent phosphatases"/>
    <property type="match status" value="1"/>
</dbReference>
<accession>A0A9P4G9E8</accession>
<dbReference type="GO" id="GO:0016787">
    <property type="term" value="F:hydrolase activity"/>
    <property type="evidence" value="ECO:0007669"/>
    <property type="project" value="InterPro"/>
</dbReference>
<dbReference type="InterPro" id="IPR029052">
    <property type="entry name" value="Metallo-depent_PP-like"/>
</dbReference>
<reference evidence="2" key="1">
    <citation type="submission" date="2020-01" db="EMBL/GenBank/DDBJ databases">
        <authorList>
            <consortium name="DOE Joint Genome Institute"/>
            <person name="Haridas S."/>
            <person name="Albert R."/>
            <person name="Binder M."/>
            <person name="Bloem J."/>
            <person name="Labutti K."/>
            <person name="Salamov A."/>
            <person name="Andreopoulos B."/>
            <person name="Baker S.E."/>
            <person name="Barry K."/>
            <person name="Bills G."/>
            <person name="Bluhm B.H."/>
            <person name="Cannon C."/>
            <person name="Castanera R."/>
            <person name="Culley D.E."/>
            <person name="Daum C."/>
            <person name="Ezra D."/>
            <person name="Gonzalez J.B."/>
            <person name="Henrissat B."/>
            <person name="Kuo A."/>
            <person name="Liang C."/>
            <person name="Lipzen A."/>
            <person name="Lutzoni F."/>
            <person name="Magnuson J."/>
            <person name="Mondo S."/>
            <person name="Nolan M."/>
            <person name="Ohm R."/>
            <person name="Pangilinan J."/>
            <person name="Park H.-J."/>
            <person name="Ramirez L."/>
            <person name="Alfaro M."/>
            <person name="Sun H."/>
            <person name="Tritt A."/>
            <person name="Yoshinaga Y."/>
            <person name="Zwiers L.-H."/>
            <person name="Turgeon B.G."/>
            <person name="Goodwin S.B."/>
            <person name="Spatafora J.W."/>
            <person name="Crous P.W."/>
            <person name="Grigoriev I.V."/>
        </authorList>
    </citation>
    <scope>NUCLEOTIDE SEQUENCE</scope>
    <source>
        <strain evidence="2">CBS 394.84</strain>
    </source>
</reference>
<proteinExistence type="predicted"/>
<dbReference type="OrthoDB" id="630188at2759"/>
<evidence type="ECO:0000313" key="3">
    <source>
        <dbReference type="Proteomes" id="UP000800039"/>
    </source>
</evidence>
<evidence type="ECO:0000313" key="2">
    <source>
        <dbReference type="EMBL" id="KAF1841487.1"/>
    </source>
</evidence>
<keyword evidence="3" id="KW-1185">Reference proteome</keyword>
<dbReference type="PANTHER" id="PTHR12905:SF0">
    <property type="entry name" value="CALCINEURIN-LIKE PHOSPHOESTERASE DOMAIN-CONTAINING PROTEIN"/>
    <property type="match status" value="1"/>
</dbReference>
<dbReference type="GeneID" id="63846588"/>
<dbReference type="CDD" id="cd07379">
    <property type="entry name" value="MPP_239FB"/>
    <property type="match status" value="1"/>
</dbReference>
<dbReference type="Proteomes" id="UP000800039">
    <property type="component" value="Unassembled WGS sequence"/>
</dbReference>
<dbReference type="AlphaFoldDB" id="A0A9P4G9E8"/>
<name>A0A9P4G9E8_9PLEO</name>
<feature type="domain" description="Calcineurin-like phosphoesterase" evidence="1">
    <location>
        <begin position="35"/>
        <end position="246"/>
    </location>
</feature>
<dbReference type="InterPro" id="IPR004843">
    <property type="entry name" value="Calcineurin-like_PHP"/>
</dbReference>
<dbReference type="Gene3D" id="3.60.21.10">
    <property type="match status" value="1"/>
</dbReference>
<dbReference type="RefSeq" id="XP_040784050.1">
    <property type="nucleotide sequence ID" value="XM_040929336.1"/>
</dbReference>
<dbReference type="Pfam" id="PF00149">
    <property type="entry name" value="Metallophos"/>
    <property type="match status" value="1"/>
</dbReference>
<dbReference type="InterPro" id="IPR051693">
    <property type="entry name" value="UPF0046_metallophosphoest"/>
</dbReference>